<dbReference type="HOGENOM" id="CLU_070320_0_0_3"/>
<protein>
    <submittedName>
        <fullName evidence="6">Cyclic 3',5'-adenosine monophosphate phosphodiesterase</fullName>
    </submittedName>
</protein>
<dbReference type="STRING" id="1183438.GKIL_1459"/>
<keyword evidence="3" id="KW-0408">Iron</keyword>
<evidence type="ECO:0000256" key="4">
    <source>
        <dbReference type="ARBA" id="ARBA00025742"/>
    </source>
</evidence>
<dbReference type="EMBL" id="CP003587">
    <property type="protein sequence ID" value="AGY57705.1"/>
    <property type="molecule type" value="Genomic_DNA"/>
</dbReference>
<dbReference type="SUPFAM" id="SSF56300">
    <property type="entry name" value="Metallo-dependent phosphatases"/>
    <property type="match status" value="1"/>
</dbReference>
<comment type="similarity">
    <text evidence="4">Belongs to the cyclic nucleotide phosphodiesterase class-III family.</text>
</comment>
<name>U5QJ47_GLOK1</name>
<dbReference type="Pfam" id="PF00149">
    <property type="entry name" value="Metallophos"/>
    <property type="match status" value="1"/>
</dbReference>
<dbReference type="GO" id="GO:0004112">
    <property type="term" value="F:cyclic-nucleotide phosphodiesterase activity"/>
    <property type="evidence" value="ECO:0007669"/>
    <property type="project" value="InterPro"/>
</dbReference>
<dbReference type="Proteomes" id="UP000017396">
    <property type="component" value="Chromosome"/>
</dbReference>
<dbReference type="KEGG" id="glj:GKIL_1459"/>
<dbReference type="Gene3D" id="3.60.21.10">
    <property type="match status" value="1"/>
</dbReference>
<dbReference type="InterPro" id="IPR004843">
    <property type="entry name" value="Calcineurin-like_PHP"/>
</dbReference>
<dbReference type="InterPro" id="IPR026575">
    <property type="entry name" value="GpdQ/CpdA-like"/>
</dbReference>
<evidence type="ECO:0000256" key="2">
    <source>
        <dbReference type="ARBA" id="ARBA00022801"/>
    </source>
</evidence>
<gene>
    <name evidence="6" type="primary">icc</name>
    <name evidence="6" type="ORF">GKIL_1459</name>
</gene>
<feature type="domain" description="Calcineurin-like phosphoesterase" evidence="5">
    <location>
        <begin position="5"/>
        <end position="193"/>
    </location>
</feature>
<dbReference type="RefSeq" id="WP_023172807.1">
    <property type="nucleotide sequence ID" value="NC_022600.1"/>
</dbReference>
<evidence type="ECO:0000313" key="6">
    <source>
        <dbReference type="EMBL" id="AGY57705.1"/>
    </source>
</evidence>
<evidence type="ECO:0000259" key="5">
    <source>
        <dbReference type="Pfam" id="PF00149"/>
    </source>
</evidence>
<dbReference type="eggNOG" id="COG1409">
    <property type="taxonomic scope" value="Bacteria"/>
</dbReference>
<evidence type="ECO:0000256" key="3">
    <source>
        <dbReference type="ARBA" id="ARBA00023004"/>
    </source>
</evidence>
<dbReference type="GO" id="GO:0046872">
    <property type="term" value="F:metal ion binding"/>
    <property type="evidence" value="ECO:0007669"/>
    <property type="project" value="UniProtKB-KW"/>
</dbReference>
<accession>U5QJ47</accession>
<keyword evidence="7" id="KW-1185">Reference proteome</keyword>
<dbReference type="InterPro" id="IPR050884">
    <property type="entry name" value="CNP_phosphodiesterase-III"/>
</dbReference>
<sequence>MPELTIAQISDTHLLSSPQEYLRGYPVHASLQAVLGRLAEEKPDLLLVTGDVAEAGEMAAYGQLAELVAPLGLPTAWLSGNHDDPAAMRAVLDRPPFIGLQQIDCDPWRILLIDSVQPDSRYGEGYLSSASLEQLDAALHACRDRHVLLALHHHPLPTGVDWLDTIGLTNAADLFFVLDRHPCLRLVLYGHVHLEQHHRRNGVDYYACPSTALQVVPPGAPITASQPGFRLLTLFDDGTHWTQVPRLIG</sequence>
<evidence type="ECO:0000313" key="7">
    <source>
        <dbReference type="Proteomes" id="UP000017396"/>
    </source>
</evidence>
<dbReference type="CDD" id="cd07402">
    <property type="entry name" value="MPP_GpdQ"/>
    <property type="match status" value="1"/>
</dbReference>
<dbReference type="InterPro" id="IPR029052">
    <property type="entry name" value="Metallo-depent_PP-like"/>
</dbReference>
<organism evidence="6 7">
    <name type="scientific">Gloeobacter kilaueensis (strain ATCC BAA-2537 / CCAP 1431/1 / ULC 316 / JS1)</name>
    <dbReference type="NCBI Taxonomy" id="1183438"/>
    <lineage>
        <taxon>Bacteria</taxon>
        <taxon>Bacillati</taxon>
        <taxon>Cyanobacteriota</taxon>
        <taxon>Cyanophyceae</taxon>
        <taxon>Gloeobacterales</taxon>
        <taxon>Gloeobacteraceae</taxon>
        <taxon>Gloeobacter</taxon>
    </lineage>
</organism>
<dbReference type="AlphaFoldDB" id="U5QJ47"/>
<evidence type="ECO:0000256" key="1">
    <source>
        <dbReference type="ARBA" id="ARBA00022723"/>
    </source>
</evidence>
<keyword evidence="1" id="KW-0479">Metal-binding</keyword>
<proteinExistence type="inferred from homology"/>
<dbReference type="PANTHER" id="PTHR42988:SF2">
    <property type="entry name" value="CYCLIC NUCLEOTIDE PHOSPHODIESTERASE CBUA0032-RELATED"/>
    <property type="match status" value="1"/>
</dbReference>
<dbReference type="PANTHER" id="PTHR42988">
    <property type="entry name" value="PHOSPHOHYDROLASE"/>
    <property type="match status" value="1"/>
</dbReference>
<reference evidence="6 7" key="1">
    <citation type="journal article" date="2013" name="PLoS ONE">
        <title>Cultivation and Complete Genome Sequencing of Gloeobacter kilaueensis sp. nov., from a Lava Cave in Kilauea Caldera, Hawai'i.</title>
        <authorList>
            <person name="Saw J.H."/>
            <person name="Schatz M."/>
            <person name="Brown M.V."/>
            <person name="Kunkel D.D."/>
            <person name="Foster J.S."/>
            <person name="Shick H."/>
            <person name="Christensen S."/>
            <person name="Hou S."/>
            <person name="Wan X."/>
            <person name="Donachie S.P."/>
        </authorList>
    </citation>
    <scope>NUCLEOTIDE SEQUENCE [LARGE SCALE GENOMIC DNA]</scope>
    <source>
        <strain evidence="7">JS</strain>
    </source>
</reference>
<keyword evidence="2" id="KW-0378">Hydrolase</keyword>